<accession>A0AAD7RQY9</accession>
<reference evidence="2" key="1">
    <citation type="journal article" date="2023" name="Science">
        <title>Genome structures resolve the early diversification of teleost fishes.</title>
        <authorList>
            <person name="Parey E."/>
            <person name="Louis A."/>
            <person name="Montfort J."/>
            <person name="Bouchez O."/>
            <person name="Roques C."/>
            <person name="Iampietro C."/>
            <person name="Lluch J."/>
            <person name="Castinel A."/>
            <person name="Donnadieu C."/>
            <person name="Desvignes T."/>
            <person name="Floi Bucao C."/>
            <person name="Jouanno E."/>
            <person name="Wen M."/>
            <person name="Mejri S."/>
            <person name="Dirks R."/>
            <person name="Jansen H."/>
            <person name="Henkel C."/>
            <person name="Chen W.J."/>
            <person name="Zahm M."/>
            <person name="Cabau C."/>
            <person name="Klopp C."/>
            <person name="Thompson A.W."/>
            <person name="Robinson-Rechavi M."/>
            <person name="Braasch I."/>
            <person name="Lecointre G."/>
            <person name="Bobe J."/>
            <person name="Postlethwait J.H."/>
            <person name="Berthelot C."/>
            <person name="Roest Crollius H."/>
            <person name="Guiguen Y."/>
        </authorList>
    </citation>
    <scope>NUCLEOTIDE SEQUENCE</scope>
    <source>
        <strain evidence="2">NC1722</strain>
    </source>
</reference>
<dbReference type="Proteomes" id="UP001221898">
    <property type="component" value="Unassembled WGS sequence"/>
</dbReference>
<dbReference type="EMBL" id="JAINUG010000191">
    <property type="protein sequence ID" value="KAJ8388712.1"/>
    <property type="molecule type" value="Genomic_DNA"/>
</dbReference>
<keyword evidence="3" id="KW-1185">Reference proteome</keyword>
<evidence type="ECO:0000313" key="3">
    <source>
        <dbReference type="Proteomes" id="UP001221898"/>
    </source>
</evidence>
<feature type="region of interest" description="Disordered" evidence="1">
    <location>
        <begin position="99"/>
        <end position="125"/>
    </location>
</feature>
<proteinExistence type="predicted"/>
<evidence type="ECO:0000313" key="2">
    <source>
        <dbReference type="EMBL" id="KAJ8388712.1"/>
    </source>
</evidence>
<organism evidence="2 3">
    <name type="scientific">Aldrovandia affinis</name>
    <dbReference type="NCBI Taxonomy" id="143900"/>
    <lineage>
        <taxon>Eukaryota</taxon>
        <taxon>Metazoa</taxon>
        <taxon>Chordata</taxon>
        <taxon>Craniata</taxon>
        <taxon>Vertebrata</taxon>
        <taxon>Euteleostomi</taxon>
        <taxon>Actinopterygii</taxon>
        <taxon>Neopterygii</taxon>
        <taxon>Teleostei</taxon>
        <taxon>Notacanthiformes</taxon>
        <taxon>Halosauridae</taxon>
        <taxon>Aldrovandia</taxon>
    </lineage>
</organism>
<gene>
    <name evidence="2" type="ORF">AAFF_G00131210</name>
</gene>
<protein>
    <submittedName>
        <fullName evidence="2">Uncharacterized protein</fullName>
    </submittedName>
</protein>
<name>A0AAD7RQY9_9TELE</name>
<sequence length="134" mass="14951">MGFRMVYLASHHRSLRSLRGGHEAGVGRTAVVLPGIQQTVWRRMSGSLRAATLANSGFIVTQSDVKFEGRHSSCHIGGQSMLNVAILVHQMLRRAHYSERDCSAGATEQPQRRNSEALETEGEEKTRHLLFHLM</sequence>
<comment type="caution">
    <text evidence="2">The sequence shown here is derived from an EMBL/GenBank/DDBJ whole genome shotgun (WGS) entry which is preliminary data.</text>
</comment>
<evidence type="ECO:0000256" key="1">
    <source>
        <dbReference type="SAM" id="MobiDB-lite"/>
    </source>
</evidence>
<dbReference type="AlphaFoldDB" id="A0AAD7RQY9"/>